<dbReference type="InterPro" id="IPR043519">
    <property type="entry name" value="NT_sf"/>
</dbReference>
<sequence>MDLANQIQEMLDLSRLHLGMDATAKVSEAVDMACRFHQGQVRKLDRAPYVTHCIQVAKSCLEWGLTDTQGVCAALLHDALEDAPPAMEAERHIRAFDPVILNLVEALSKIRNLQTGSGDLPATYRRILIAASQDLRVLLVKTFDVLHNSSSLEVHGVTKAKNKASLALIYVGVTRRLGIMELADSLIELTLPHLMPVQYRRAEKTLEDLRARGAASMQKLAQNLDVVVGTGLAEGFVIEPKRISDFFYLTEKPGTGRLLLIGWPVFRVRMLVEDDDTAWRVLGKMHSLFGPLPRHVRDYLNAPRVNGFKALTTRIIWDGHPLNIHVVRKCDEKPNRLGVLAKWGSSGPDPSRYMRLLATLGDSDLRMSEVHAHVLPDMLDVYTPKGDRFTFPVDSVVVDFAYMVHTELGERCIGAKINGIPRPPEYPMSDGDVVRILTAKNAKPQRAWLEHVKTARARTLIKQALKNQEATVRGINRNLVSGTFQLTSLTGKDILWSTCCLAVPGMPIVGRLSEDGRWIVHSADCIKIQGVQWEKGQWAVQPGSEALVITFTVRHRAGALLEVLELLAKMGINGQTIQGKGRTADIYVISMEMDGKKPVVLGKVLHELLRVDAVQEILSYGWRQPYDTGSSHPSTRSDD</sequence>
<evidence type="ECO:0000313" key="4">
    <source>
        <dbReference type="Proteomes" id="UP001628193"/>
    </source>
</evidence>
<evidence type="ECO:0000313" key="3">
    <source>
        <dbReference type="EMBL" id="GAB0057619.1"/>
    </source>
</evidence>
<comment type="caution">
    <text evidence="3">The sequence shown here is derived from an EMBL/GenBank/DDBJ whole genome shotgun (WGS) entry which is preliminary data.</text>
</comment>
<dbReference type="PROSITE" id="PS51671">
    <property type="entry name" value="ACT"/>
    <property type="match status" value="1"/>
</dbReference>
<evidence type="ECO:0000259" key="2">
    <source>
        <dbReference type="PROSITE" id="PS51880"/>
    </source>
</evidence>
<dbReference type="PROSITE" id="PS51880">
    <property type="entry name" value="TGS"/>
    <property type="match status" value="1"/>
</dbReference>
<reference evidence="3 4" key="1">
    <citation type="submission" date="2024-05" db="EMBL/GenBank/DDBJ databases">
        <authorList>
            <consortium name="Candidatus Magnetaquicoccaceae bacterium FCR-1 genome sequencing consortium"/>
            <person name="Shimoshige H."/>
            <person name="Shimamura S."/>
            <person name="Taoka A."/>
            <person name="Kobayashi H."/>
            <person name="Maekawa T."/>
        </authorList>
    </citation>
    <scope>NUCLEOTIDE SEQUENCE [LARGE SCALE GENOMIC DNA]</scope>
    <source>
        <strain evidence="3 4">FCR-1</strain>
    </source>
</reference>
<feature type="domain" description="TGS" evidence="2">
    <location>
        <begin position="377"/>
        <end position="438"/>
    </location>
</feature>
<dbReference type="EMBL" id="BAAFGK010000004">
    <property type="protein sequence ID" value="GAB0057619.1"/>
    <property type="molecule type" value="Genomic_DNA"/>
</dbReference>
<proteinExistence type="predicted"/>
<feature type="domain" description="ACT" evidence="1">
    <location>
        <begin position="548"/>
        <end position="622"/>
    </location>
</feature>
<name>A0ABQ0C9Q8_9PROT</name>
<dbReference type="Pfam" id="PF02824">
    <property type="entry name" value="TGS"/>
    <property type="match status" value="1"/>
</dbReference>
<dbReference type="SUPFAM" id="SSF109604">
    <property type="entry name" value="HD-domain/PDEase-like"/>
    <property type="match status" value="1"/>
</dbReference>
<keyword evidence="4" id="KW-1185">Reference proteome</keyword>
<protein>
    <recommendedName>
        <fullName evidence="5">GTP pyrophosphokinase</fullName>
    </recommendedName>
</protein>
<dbReference type="SUPFAM" id="SSF81271">
    <property type="entry name" value="TGS-like"/>
    <property type="match status" value="1"/>
</dbReference>
<dbReference type="PANTHER" id="PTHR21262">
    <property type="entry name" value="GUANOSINE-3',5'-BIS DIPHOSPHATE 3'-PYROPHOSPHOHYDROLASE"/>
    <property type="match status" value="1"/>
</dbReference>
<evidence type="ECO:0008006" key="5">
    <source>
        <dbReference type="Google" id="ProtNLM"/>
    </source>
</evidence>
<dbReference type="RefSeq" id="WP_420905311.1">
    <property type="nucleotide sequence ID" value="NZ_BAAFGK010000004.1"/>
</dbReference>
<dbReference type="SUPFAM" id="SSF81301">
    <property type="entry name" value="Nucleotidyltransferase"/>
    <property type="match status" value="1"/>
</dbReference>
<dbReference type="InterPro" id="IPR004095">
    <property type="entry name" value="TGS"/>
</dbReference>
<dbReference type="PANTHER" id="PTHR21262:SF36">
    <property type="entry name" value="BIFUNCTIONAL (P)PPGPP SYNTHASE_HYDROLASE SPOT"/>
    <property type="match status" value="1"/>
</dbReference>
<dbReference type="InterPro" id="IPR012676">
    <property type="entry name" value="TGS-like"/>
</dbReference>
<evidence type="ECO:0000259" key="1">
    <source>
        <dbReference type="PROSITE" id="PS51671"/>
    </source>
</evidence>
<organism evidence="3 4">
    <name type="scientific">Candidatus Magnetaquiglobus chichijimensis</name>
    <dbReference type="NCBI Taxonomy" id="3141448"/>
    <lineage>
        <taxon>Bacteria</taxon>
        <taxon>Pseudomonadati</taxon>
        <taxon>Pseudomonadota</taxon>
        <taxon>Magnetococcia</taxon>
        <taxon>Magnetococcales</taxon>
        <taxon>Candidatus Magnetaquicoccaceae</taxon>
        <taxon>Candidatus Magnetaquiglobus</taxon>
    </lineage>
</organism>
<reference evidence="3 4" key="2">
    <citation type="submission" date="2024-09" db="EMBL/GenBank/DDBJ databases">
        <title>Draft genome sequence of Candidatus Magnetaquicoccaceae bacterium FCR-1.</title>
        <authorList>
            <person name="Shimoshige H."/>
            <person name="Shimamura S."/>
            <person name="Taoka A."/>
            <person name="Kobayashi H."/>
            <person name="Maekawa T."/>
        </authorList>
    </citation>
    <scope>NUCLEOTIDE SEQUENCE [LARGE SCALE GENOMIC DNA]</scope>
    <source>
        <strain evidence="3 4">FCR-1</strain>
    </source>
</reference>
<dbReference type="Proteomes" id="UP001628193">
    <property type="component" value="Unassembled WGS sequence"/>
</dbReference>
<dbReference type="Gene3D" id="1.10.3210.10">
    <property type="entry name" value="Hypothetical protein af1432"/>
    <property type="match status" value="1"/>
</dbReference>
<dbReference type="Gene3D" id="3.10.20.30">
    <property type="match status" value="1"/>
</dbReference>
<dbReference type="Pfam" id="PF13328">
    <property type="entry name" value="HD_4"/>
    <property type="match status" value="1"/>
</dbReference>
<dbReference type="InterPro" id="IPR002912">
    <property type="entry name" value="ACT_dom"/>
</dbReference>
<dbReference type="Gene3D" id="3.30.460.10">
    <property type="entry name" value="Beta Polymerase, domain 2"/>
    <property type="match status" value="1"/>
</dbReference>
<dbReference type="InterPro" id="IPR012675">
    <property type="entry name" value="Beta-grasp_dom_sf"/>
</dbReference>
<accession>A0ABQ0C9Q8</accession>
<gene>
    <name evidence="3" type="ORF">SIID45300_01951</name>
</gene>